<name>A0A9D1G4F4_9FIRM</name>
<keyword evidence="3" id="KW-0645">Protease</keyword>
<feature type="domain" description="Peptidase M24" evidence="1">
    <location>
        <begin position="169"/>
        <end position="375"/>
    </location>
</feature>
<dbReference type="InterPro" id="IPR000587">
    <property type="entry name" value="Creatinase_N"/>
</dbReference>
<dbReference type="Proteomes" id="UP000886876">
    <property type="component" value="Unassembled WGS sequence"/>
</dbReference>
<dbReference type="InterPro" id="IPR050659">
    <property type="entry name" value="Peptidase_M24B"/>
</dbReference>
<dbReference type="Pfam" id="PF01321">
    <property type="entry name" value="Creatinase_N"/>
    <property type="match status" value="1"/>
</dbReference>
<accession>A0A9D1G4F4</accession>
<dbReference type="AlphaFoldDB" id="A0A9D1G4F4"/>
<reference evidence="3" key="1">
    <citation type="submission" date="2020-10" db="EMBL/GenBank/DDBJ databases">
        <authorList>
            <person name="Gilroy R."/>
        </authorList>
    </citation>
    <scope>NUCLEOTIDE SEQUENCE</scope>
    <source>
        <strain evidence="3">ChiHecec3B27-6122</strain>
    </source>
</reference>
<keyword evidence="3" id="KW-0378">Hydrolase</keyword>
<proteinExistence type="predicted"/>
<keyword evidence="3" id="KW-0031">Aminopeptidase</keyword>
<dbReference type="SUPFAM" id="SSF53092">
    <property type="entry name" value="Creatinase/prolidase N-terminal domain"/>
    <property type="match status" value="1"/>
</dbReference>
<dbReference type="InterPro" id="IPR000994">
    <property type="entry name" value="Pept_M24"/>
</dbReference>
<dbReference type="Gene3D" id="3.40.350.10">
    <property type="entry name" value="Creatinase/prolidase N-terminal domain"/>
    <property type="match status" value="1"/>
</dbReference>
<dbReference type="GO" id="GO:0004177">
    <property type="term" value="F:aminopeptidase activity"/>
    <property type="evidence" value="ECO:0007669"/>
    <property type="project" value="UniProtKB-KW"/>
</dbReference>
<sequence length="392" mass="43767">MEKITSAAALVDEFRSAIDSELPSRWKALDEIMRRLGLDAVLFVGNSAVGPKSYGMFRYFTNHRVYYHLQAFIARAGEAPTVICGTILHKKFFADKGFKDIRIGEAQLENVINTLLEKPVGRLGVSFEMLPAEWCERLMQRMPATELVDITDEVFELRLMRSKLEVEATKISAQIADRGYEAVCGMIKPGVKLSDVHAELDYVLKAAGAEETFTLMSNGRFALKDNGLPCITQFCWPDDRVIKSGDSVAMEITARYMGYWSQMVRTVSVGEENPDLKRLHEAQLKIISATVPLLKPGATLGEVLTFMWEYSKELGYIPSLPFGHIVGLDLDEAGRSSITSDLELKENMTFVLHPTLLTPDIDFSIFWGQSYLVTEHGGEALSAASHELLTIK</sequence>
<reference evidence="3" key="2">
    <citation type="journal article" date="2021" name="PeerJ">
        <title>Extensive microbial diversity within the chicken gut microbiome revealed by metagenomics and culture.</title>
        <authorList>
            <person name="Gilroy R."/>
            <person name="Ravi A."/>
            <person name="Getino M."/>
            <person name="Pursley I."/>
            <person name="Horton D.L."/>
            <person name="Alikhan N.F."/>
            <person name="Baker D."/>
            <person name="Gharbi K."/>
            <person name="Hall N."/>
            <person name="Watson M."/>
            <person name="Adriaenssens E.M."/>
            <person name="Foster-Nyarko E."/>
            <person name="Jarju S."/>
            <person name="Secka A."/>
            <person name="Antonio M."/>
            <person name="Oren A."/>
            <person name="Chaudhuri R.R."/>
            <person name="La Ragione R."/>
            <person name="Hildebrand F."/>
            <person name="Pallen M.J."/>
        </authorList>
    </citation>
    <scope>NUCLEOTIDE SEQUENCE</scope>
    <source>
        <strain evidence="3">ChiHecec3B27-6122</strain>
    </source>
</reference>
<dbReference type="SUPFAM" id="SSF55920">
    <property type="entry name" value="Creatinase/aminopeptidase"/>
    <property type="match status" value="1"/>
</dbReference>
<dbReference type="CDD" id="cd01066">
    <property type="entry name" value="APP_MetAP"/>
    <property type="match status" value="1"/>
</dbReference>
<evidence type="ECO:0000313" key="3">
    <source>
        <dbReference type="EMBL" id="HIS97355.1"/>
    </source>
</evidence>
<evidence type="ECO:0000259" key="2">
    <source>
        <dbReference type="Pfam" id="PF01321"/>
    </source>
</evidence>
<gene>
    <name evidence="3" type="ORF">IAD42_05215</name>
</gene>
<dbReference type="EMBL" id="DVJS01000130">
    <property type="protein sequence ID" value="HIS97355.1"/>
    <property type="molecule type" value="Genomic_DNA"/>
</dbReference>
<protein>
    <submittedName>
        <fullName evidence="3">Aminopeptidase P family protein</fullName>
    </submittedName>
</protein>
<feature type="domain" description="Creatinase N-terminal" evidence="2">
    <location>
        <begin position="25"/>
        <end position="159"/>
    </location>
</feature>
<organism evidence="3 4">
    <name type="scientific">Candidatus Scatomorpha pullistercoris</name>
    <dbReference type="NCBI Taxonomy" id="2840929"/>
    <lineage>
        <taxon>Bacteria</taxon>
        <taxon>Bacillati</taxon>
        <taxon>Bacillota</taxon>
        <taxon>Clostridia</taxon>
        <taxon>Eubacteriales</taxon>
        <taxon>Candidatus Scatomorpha</taxon>
    </lineage>
</organism>
<dbReference type="Pfam" id="PF00557">
    <property type="entry name" value="Peptidase_M24"/>
    <property type="match status" value="1"/>
</dbReference>
<dbReference type="Gene3D" id="3.90.230.10">
    <property type="entry name" value="Creatinase/methionine aminopeptidase superfamily"/>
    <property type="match status" value="1"/>
</dbReference>
<dbReference type="InterPro" id="IPR036005">
    <property type="entry name" value="Creatinase/aminopeptidase-like"/>
</dbReference>
<dbReference type="InterPro" id="IPR029149">
    <property type="entry name" value="Creatin/AminoP/Spt16_N"/>
</dbReference>
<dbReference type="PANTHER" id="PTHR46112">
    <property type="entry name" value="AMINOPEPTIDASE"/>
    <property type="match status" value="1"/>
</dbReference>
<dbReference type="PANTHER" id="PTHR46112:SF2">
    <property type="entry name" value="XAA-PRO AMINOPEPTIDASE P-RELATED"/>
    <property type="match status" value="1"/>
</dbReference>
<evidence type="ECO:0000259" key="1">
    <source>
        <dbReference type="Pfam" id="PF00557"/>
    </source>
</evidence>
<comment type="caution">
    <text evidence="3">The sequence shown here is derived from an EMBL/GenBank/DDBJ whole genome shotgun (WGS) entry which is preliminary data.</text>
</comment>
<evidence type="ECO:0000313" key="4">
    <source>
        <dbReference type="Proteomes" id="UP000886876"/>
    </source>
</evidence>